<dbReference type="EMBL" id="CADCUT010000106">
    <property type="protein sequence ID" value="CAA9407949.1"/>
    <property type="molecule type" value="Genomic_DNA"/>
</dbReference>
<gene>
    <name evidence="1" type="ORF">AVDCRST_MAG03-1663</name>
</gene>
<accession>A0A6J4P9B4</accession>
<protein>
    <submittedName>
        <fullName evidence="1">Uncharacterized protein</fullName>
    </submittedName>
</protein>
<reference evidence="1" key="1">
    <citation type="submission" date="2020-02" db="EMBL/GenBank/DDBJ databases">
        <authorList>
            <person name="Meier V. D."/>
        </authorList>
    </citation>
    <scope>NUCLEOTIDE SEQUENCE</scope>
    <source>
        <strain evidence="1">AVDCRST_MAG03</strain>
    </source>
</reference>
<proteinExistence type="predicted"/>
<name>A0A6J4P9B4_9ACTN</name>
<sequence length="97" mass="10381">MGSESSGLAPRLRLCKGVNGLESCEVRTGSVVRLLDGGRRGEKGCVGTVERTYGHPDYLAMEVRFKDGSTELCWHHELAKAEEGERPSSRSASDGGG</sequence>
<evidence type="ECO:0000313" key="1">
    <source>
        <dbReference type="EMBL" id="CAA9407949.1"/>
    </source>
</evidence>
<dbReference type="AlphaFoldDB" id="A0A6J4P9B4"/>
<organism evidence="1">
    <name type="scientific">uncultured Rubrobacteraceae bacterium</name>
    <dbReference type="NCBI Taxonomy" id="349277"/>
    <lineage>
        <taxon>Bacteria</taxon>
        <taxon>Bacillati</taxon>
        <taxon>Actinomycetota</taxon>
        <taxon>Rubrobacteria</taxon>
        <taxon>Rubrobacterales</taxon>
        <taxon>Rubrobacteraceae</taxon>
        <taxon>environmental samples</taxon>
    </lineage>
</organism>